<feature type="domain" description="RCK C-terminal" evidence="8">
    <location>
        <begin position="207"/>
        <end position="292"/>
    </location>
</feature>
<dbReference type="InterPro" id="IPR004680">
    <property type="entry name" value="Cit_transptr-like_dom"/>
</dbReference>
<reference evidence="9 10" key="1">
    <citation type="submission" date="2015-03" db="EMBL/GenBank/DDBJ databases">
        <title>Genome Sequence of Kiloniella spongiae MEBiC09566, isolated from a marine sponge.</title>
        <authorList>
            <person name="Shao Z."/>
            <person name="Wang L."/>
            <person name="Li X."/>
        </authorList>
    </citation>
    <scope>NUCLEOTIDE SEQUENCE [LARGE SCALE GENOMIC DNA]</scope>
    <source>
        <strain evidence="9 10">MEBiC09566</strain>
    </source>
</reference>
<feature type="transmembrane region" description="Helical" evidence="7">
    <location>
        <begin position="52"/>
        <end position="71"/>
    </location>
</feature>
<keyword evidence="3 7" id="KW-0812">Transmembrane</keyword>
<feature type="transmembrane region" description="Helical" evidence="7">
    <location>
        <begin position="91"/>
        <end position="119"/>
    </location>
</feature>
<dbReference type="STRING" id="1489064.WH96_19980"/>
<evidence type="ECO:0000313" key="10">
    <source>
        <dbReference type="Proteomes" id="UP000035444"/>
    </source>
</evidence>
<comment type="subcellular location">
    <subcellularLocation>
        <location evidence="1">Membrane</location>
        <topology evidence="1">Multi-pass membrane protein</topology>
    </subcellularLocation>
</comment>
<dbReference type="AlphaFoldDB" id="A0A0H2M9K6"/>
<keyword evidence="6 7" id="KW-0472">Membrane</keyword>
<evidence type="ECO:0000256" key="3">
    <source>
        <dbReference type="ARBA" id="ARBA00022692"/>
    </source>
</evidence>
<dbReference type="Pfam" id="PF03600">
    <property type="entry name" value="CitMHS"/>
    <property type="match status" value="1"/>
</dbReference>
<keyword evidence="10" id="KW-1185">Reference proteome</keyword>
<gene>
    <name evidence="9" type="ORF">WH96_19980</name>
</gene>
<feature type="transmembrane region" description="Helical" evidence="7">
    <location>
        <begin position="476"/>
        <end position="497"/>
    </location>
</feature>
<dbReference type="PATRIC" id="fig|1489064.4.peg.1824"/>
<feature type="transmembrane region" description="Helical" evidence="7">
    <location>
        <begin position="7"/>
        <end position="22"/>
    </location>
</feature>
<dbReference type="PANTHER" id="PTHR43652:SF2">
    <property type="entry name" value="BASIC AMINO ACID ANTIPORTER YFCC-RELATED"/>
    <property type="match status" value="1"/>
</dbReference>
<feature type="transmembrane region" description="Helical" evidence="7">
    <location>
        <begin position="503"/>
        <end position="524"/>
    </location>
</feature>
<dbReference type="EMBL" id="LAQL01000022">
    <property type="protein sequence ID" value="KLN58978.1"/>
    <property type="molecule type" value="Genomic_DNA"/>
</dbReference>
<organism evidence="9 10">
    <name type="scientific">Kiloniella spongiae</name>
    <dbReference type="NCBI Taxonomy" id="1489064"/>
    <lineage>
        <taxon>Bacteria</taxon>
        <taxon>Pseudomonadati</taxon>
        <taxon>Pseudomonadota</taxon>
        <taxon>Alphaproteobacteria</taxon>
        <taxon>Rhodospirillales</taxon>
        <taxon>Kiloniellaceae</taxon>
        <taxon>Kiloniella</taxon>
    </lineage>
</organism>
<sequence length="591" mass="63113">MTTDQTFLFALFGSVFVLLIWGKIRYDLVAFGALVISVVAGFVTPDEAFSGFGHPAVVIIALVLIVSRGLINSGAVELISSVVLSSNRPLPLHIGIMSVVGAALSAIINNVAALALLMSLDMEAAEKAKRAVALSLMPLSFATILGGMITLIGTPPNIVIAQYRERVLGEGYGMFDFAPVGLCVAFAGIVFVALIGWRLIPQREPVGSIRNDEDTDLFVAEAQVPEDSKSIGLTMNQLYPLANEHDITVLGLVRRGRRLPGFARYEEIRKDDHLVLEGDPKSIEAFLGGAQLDFAGKEKHEHGLTSSSLKLAEAIVPEGARIEGRSSNSLRLLSRHGVTLLGASRQGKRFRERVRKLKIESGDMLLLLGPEDRLTEVMSWLGVLPLAEKQHSVIQRKKASLAIGLFLGAIALSVAGLVYLPVALAGCVIAFAALSVVSGREVYESVEWKVIVLLASLIPLGIALENSGGTKLIAELIVAQTAGWPHWAILTVLIVVTMTLSDFLNNVATALIAAPIGLDVANAIGASPDPFLMGVAVAASCAFLTPIGHKNNTIIMGPGGYRFGDYWRMGLPLEILVVTISVPAILFFWPL</sequence>
<keyword evidence="5 7" id="KW-1133">Transmembrane helix</keyword>
<feature type="transmembrane region" description="Helical" evidence="7">
    <location>
        <begin position="531"/>
        <end position="549"/>
    </location>
</feature>
<feature type="transmembrane region" description="Helical" evidence="7">
    <location>
        <begin position="446"/>
        <end position="464"/>
    </location>
</feature>
<dbReference type="GO" id="GO:0008324">
    <property type="term" value="F:monoatomic cation transmembrane transporter activity"/>
    <property type="evidence" value="ECO:0007669"/>
    <property type="project" value="InterPro"/>
</dbReference>
<dbReference type="GO" id="GO:0005886">
    <property type="term" value="C:plasma membrane"/>
    <property type="evidence" value="ECO:0007669"/>
    <property type="project" value="TreeGrafter"/>
</dbReference>
<evidence type="ECO:0000256" key="2">
    <source>
        <dbReference type="ARBA" id="ARBA00022448"/>
    </source>
</evidence>
<name>A0A0H2M9K6_9PROT</name>
<evidence type="ECO:0000256" key="6">
    <source>
        <dbReference type="ARBA" id="ARBA00023136"/>
    </source>
</evidence>
<feature type="transmembrane region" description="Helical" evidence="7">
    <location>
        <begin position="172"/>
        <end position="200"/>
    </location>
</feature>
<feature type="transmembrane region" description="Helical" evidence="7">
    <location>
        <begin position="131"/>
        <end position="152"/>
    </location>
</feature>
<dbReference type="PANTHER" id="PTHR43652">
    <property type="entry name" value="BASIC AMINO ACID ANTIPORTER YFCC-RELATED"/>
    <property type="match status" value="1"/>
</dbReference>
<dbReference type="Gene3D" id="3.30.70.1450">
    <property type="entry name" value="Regulator of K+ conductance, C-terminal domain"/>
    <property type="match status" value="2"/>
</dbReference>
<feature type="domain" description="RCK C-terminal" evidence="8">
    <location>
        <begin position="299"/>
        <end position="383"/>
    </location>
</feature>
<dbReference type="OrthoDB" id="9809303at2"/>
<dbReference type="InterPro" id="IPR006037">
    <property type="entry name" value="RCK_C"/>
</dbReference>
<dbReference type="PROSITE" id="PS51202">
    <property type="entry name" value="RCK_C"/>
    <property type="match status" value="2"/>
</dbReference>
<keyword evidence="2" id="KW-0813">Transport</keyword>
<keyword evidence="4" id="KW-0677">Repeat</keyword>
<dbReference type="Proteomes" id="UP000035444">
    <property type="component" value="Unassembled WGS sequence"/>
</dbReference>
<evidence type="ECO:0000259" key="8">
    <source>
        <dbReference type="PROSITE" id="PS51202"/>
    </source>
</evidence>
<evidence type="ECO:0000313" key="9">
    <source>
        <dbReference type="EMBL" id="KLN58978.1"/>
    </source>
</evidence>
<proteinExistence type="predicted"/>
<evidence type="ECO:0000256" key="5">
    <source>
        <dbReference type="ARBA" id="ARBA00022989"/>
    </source>
</evidence>
<dbReference type="CDD" id="cd01115">
    <property type="entry name" value="SLC13_permease"/>
    <property type="match status" value="1"/>
</dbReference>
<dbReference type="InterPro" id="IPR051679">
    <property type="entry name" value="DASS-Related_Transporters"/>
</dbReference>
<evidence type="ECO:0000256" key="7">
    <source>
        <dbReference type="SAM" id="Phobius"/>
    </source>
</evidence>
<dbReference type="InterPro" id="IPR036721">
    <property type="entry name" value="RCK_C_sf"/>
</dbReference>
<dbReference type="RefSeq" id="WP_047766017.1">
    <property type="nucleotide sequence ID" value="NZ_LAQL01000022.1"/>
</dbReference>
<accession>A0A0H2M9K6</accession>
<feature type="transmembrane region" description="Helical" evidence="7">
    <location>
        <begin position="28"/>
        <end position="45"/>
    </location>
</feature>
<protein>
    <submittedName>
        <fullName evidence="9">Potassium transporter TrkA</fullName>
    </submittedName>
</protein>
<dbReference type="GO" id="GO:0006813">
    <property type="term" value="P:potassium ion transport"/>
    <property type="evidence" value="ECO:0007669"/>
    <property type="project" value="InterPro"/>
</dbReference>
<feature type="transmembrane region" description="Helical" evidence="7">
    <location>
        <begin position="401"/>
        <end position="434"/>
    </location>
</feature>
<comment type="caution">
    <text evidence="9">The sequence shown here is derived from an EMBL/GenBank/DDBJ whole genome shotgun (WGS) entry which is preliminary data.</text>
</comment>
<evidence type="ECO:0000256" key="4">
    <source>
        <dbReference type="ARBA" id="ARBA00022737"/>
    </source>
</evidence>
<dbReference type="SUPFAM" id="SSF116726">
    <property type="entry name" value="TrkA C-terminal domain-like"/>
    <property type="match status" value="2"/>
</dbReference>
<evidence type="ECO:0000256" key="1">
    <source>
        <dbReference type="ARBA" id="ARBA00004141"/>
    </source>
</evidence>
<feature type="transmembrane region" description="Helical" evidence="7">
    <location>
        <begin position="569"/>
        <end position="589"/>
    </location>
</feature>